<dbReference type="AlphaFoldDB" id="A0AB33JFS6"/>
<gene>
    <name evidence="3" type="ORF">GTC17262_12670</name>
</gene>
<proteinExistence type="predicted"/>
<evidence type="ECO:0000256" key="1">
    <source>
        <dbReference type="SAM" id="Coils"/>
    </source>
</evidence>
<feature type="transmembrane region" description="Helical" evidence="2">
    <location>
        <begin position="65"/>
        <end position="86"/>
    </location>
</feature>
<evidence type="ECO:0000256" key="2">
    <source>
        <dbReference type="SAM" id="Phobius"/>
    </source>
</evidence>
<keyword evidence="2" id="KW-0812">Transmembrane</keyword>
<keyword evidence="2" id="KW-0472">Membrane</keyword>
<sequence>MKVKRKAATEKEPEQLVIEADCDSLELVAASYSKTINTLKRQLKEAKKANSELKETAKERASPGLGFILIAFIVGVATGIVLTILTKRYGKKCFRRN</sequence>
<accession>A0AB33JFS6</accession>
<feature type="coiled-coil region" evidence="1">
    <location>
        <begin position="29"/>
        <end position="60"/>
    </location>
</feature>
<dbReference type="EMBL" id="AP035789">
    <property type="protein sequence ID" value="BFO81076.1"/>
    <property type="molecule type" value="Genomic_DNA"/>
</dbReference>
<reference evidence="3" key="1">
    <citation type="submission" date="2024-07" db="EMBL/GenBank/DDBJ databases">
        <title>Complete genome sequence of Prevotella sp. YM-2024 GTC17262.</title>
        <authorList>
            <person name="Hayashi M."/>
            <person name="Muto Y."/>
            <person name="Tanaka K."/>
            <person name="Niwa H."/>
        </authorList>
    </citation>
    <scope>NUCLEOTIDE SEQUENCE</scope>
    <source>
        <strain evidence="3">GTC17262</strain>
    </source>
</reference>
<evidence type="ECO:0000313" key="3">
    <source>
        <dbReference type="EMBL" id="BFO81076.1"/>
    </source>
</evidence>
<name>A0AB33JFS6_9BACT</name>
<organism evidence="3">
    <name type="scientific">Prevotella sp. GTC17262</name>
    <dbReference type="NCBI Taxonomy" id="3236797"/>
    <lineage>
        <taxon>Bacteria</taxon>
        <taxon>Pseudomonadati</taxon>
        <taxon>Bacteroidota</taxon>
        <taxon>Bacteroidia</taxon>
        <taxon>Bacteroidales</taxon>
        <taxon>Prevotellaceae</taxon>
        <taxon>Prevotella</taxon>
    </lineage>
</organism>
<keyword evidence="2" id="KW-1133">Transmembrane helix</keyword>
<protein>
    <submittedName>
        <fullName evidence="3">Uncharacterized protein</fullName>
    </submittedName>
</protein>
<keyword evidence="1" id="KW-0175">Coiled coil</keyword>